<dbReference type="Pfam" id="PF25432">
    <property type="entry name" value="FF_PRPF40A"/>
    <property type="match status" value="1"/>
</dbReference>
<feature type="compositionally biased region" description="Basic residues" evidence="7">
    <location>
        <begin position="717"/>
        <end position="730"/>
    </location>
</feature>
<feature type="compositionally biased region" description="Basic and acidic residues" evidence="7">
    <location>
        <begin position="688"/>
        <end position="699"/>
    </location>
</feature>
<evidence type="ECO:0000256" key="4">
    <source>
        <dbReference type="ARBA" id="ARBA00023187"/>
    </source>
</evidence>
<evidence type="ECO:0000256" key="7">
    <source>
        <dbReference type="SAM" id="MobiDB-lite"/>
    </source>
</evidence>
<dbReference type="Pfam" id="PF00397">
    <property type="entry name" value="WW"/>
    <property type="match status" value="2"/>
</dbReference>
<comment type="caution">
    <text evidence="10">The sequence shown here is derived from an EMBL/GenBank/DDBJ whole genome shotgun (WGS) entry which is preliminary data.</text>
</comment>
<feature type="compositionally biased region" description="Low complexity" evidence="7">
    <location>
        <begin position="147"/>
        <end position="187"/>
    </location>
</feature>
<dbReference type="PANTHER" id="PTHR11864:SF0">
    <property type="entry name" value="PRP40 PRE-MRNA PROCESSING FACTOR 40 HOMOLOG A (YEAST)"/>
    <property type="match status" value="1"/>
</dbReference>
<feature type="region of interest" description="Disordered" evidence="7">
    <location>
        <begin position="111"/>
        <end position="254"/>
    </location>
</feature>
<dbReference type="OrthoDB" id="187617at2759"/>
<evidence type="ECO:0000313" key="11">
    <source>
        <dbReference type="Proteomes" id="UP000193648"/>
    </source>
</evidence>
<gene>
    <name evidence="10" type="ORF">BCR41DRAFT_334403</name>
</gene>
<keyword evidence="5" id="KW-0539">Nucleus</keyword>
<dbReference type="InterPro" id="IPR001202">
    <property type="entry name" value="WW_dom"/>
</dbReference>
<feature type="region of interest" description="Disordered" evidence="7">
    <location>
        <begin position="688"/>
        <end position="787"/>
    </location>
</feature>
<dbReference type="FunFam" id="1.10.10.440:FF:000013">
    <property type="entry name" value="pre-mRNA-processing protein 40A isoform X1"/>
    <property type="match status" value="1"/>
</dbReference>
<dbReference type="RefSeq" id="XP_021883048.1">
    <property type="nucleotide sequence ID" value="XM_022021930.1"/>
</dbReference>
<dbReference type="InterPro" id="IPR002713">
    <property type="entry name" value="FF_domain"/>
</dbReference>
<dbReference type="PANTHER" id="PTHR11864">
    <property type="entry name" value="PRE-MRNA-PROCESSING PROTEIN PRP40"/>
    <property type="match status" value="1"/>
</dbReference>
<dbReference type="STRING" id="64571.A0A1Y2GWR9"/>
<accession>A0A1Y2GWR9</accession>
<dbReference type="Gene3D" id="1.10.10.440">
    <property type="entry name" value="FF domain"/>
    <property type="match status" value="5"/>
</dbReference>
<dbReference type="InterPro" id="IPR036517">
    <property type="entry name" value="FF_domain_sf"/>
</dbReference>
<feature type="domain" description="WW" evidence="8">
    <location>
        <begin position="49"/>
        <end position="78"/>
    </location>
</feature>
<dbReference type="EMBL" id="MCFF01000011">
    <property type="protein sequence ID" value="ORZ21797.1"/>
    <property type="molecule type" value="Genomic_DNA"/>
</dbReference>
<comment type="subcellular location">
    <subcellularLocation>
        <location evidence="1">Nucleus</location>
    </subcellularLocation>
</comment>
<dbReference type="GeneID" id="33563774"/>
<evidence type="ECO:0000259" key="9">
    <source>
        <dbReference type="PROSITE" id="PS51676"/>
    </source>
</evidence>
<name>A0A1Y2GWR9_9FUNG</name>
<feature type="compositionally biased region" description="Basic and acidic residues" evidence="7">
    <location>
        <begin position="752"/>
        <end position="771"/>
    </location>
</feature>
<evidence type="ECO:0000256" key="6">
    <source>
        <dbReference type="SAM" id="Coils"/>
    </source>
</evidence>
<keyword evidence="11" id="KW-1185">Reference proteome</keyword>
<keyword evidence="4" id="KW-0508">mRNA splicing</keyword>
<sequence>MADSPSKSLWVEYTHQDGRKYYYHQTTRQTVWQKPDELKTPKELALEKSPWKEYTTPEGKKYYHNATSKETVWTMPEEYKVLLDELAEETKTREGAKAPAVTAVVTTTPLAATPPHQTHVKPLTPTSASVVSIPSPLRHQTIIPGTQQPSAPLNPPQQQQQQQIHLQTQSQPQPLQQIQHQQPPLHQGAPLPMLGQDPMRSNGPPFIPTQNPSQRPQFHHQHGPRPRFQQSFVPTDSSNNRGRERSVNETPEFATKEEAEEAFKNMLKETGVTSTWTWEQTMRAVVTNPMYRALKTTAERKAAFQEYVDERRIQEKQEDKARQQKQKQDFLDLLKSNEKITHASRYTTVSRLLADEPAFKAITDDRQRYRIFDGYVSELIRQEKEESRRKRKAGMAALLSILQSMDEITLTTRWAEAKDLLQENKEFKESDLIQSLSKVNRLTVYEDHIKHLEEKYDQNRARERTLRKRAERKRREAFKDLLNELKSKGQLNAKTYWMQIHPLIKDDPRYQDILGQPGSTPMELFWDLVEDLDEKLYQDRKMVQDLLRNINYEILPESKFEEFQNLISKQAKVSHLTTDDLRLIFEQLLGKVLHHAKEEKRRQEKLARKKAESFRSMLRSLNPAVTVESSWDDVRARAESTAEYAALETDEKRKEVFDRYIERLKERISKNYDSDDEDGSILEDDADYYGKRSMSDRKRSAPSNSRHHYGNSSSSTGHHHHSNGDHHRRSITNTREHPPSSESAKDSQPNGKNDRDNANVREAETSEDSDRKAKKQKTVDEQEPLVEAATLTEAALASGTEEGEVIETPGQP</sequence>
<evidence type="ECO:0000256" key="5">
    <source>
        <dbReference type="ARBA" id="ARBA00023242"/>
    </source>
</evidence>
<dbReference type="CDD" id="cd00201">
    <property type="entry name" value="WW"/>
    <property type="match status" value="2"/>
</dbReference>
<dbReference type="InterPro" id="IPR039726">
    <property type="entry name" value="Prp40-like"/>
</dbReference>
<dbReference type="GO" id="GO:0003723">
    <property type="term" value="F:RNA binding"/>
    <property type="evidence" value="ECO:0007669"/>
    <property type="project" value="TreeGrafter"/>
</dbReference>
<dbReference type="AlphaFoldDB" id="A0A1Y2GWR9"/>
<dbReference type="GO" id="GO:0045292">
    <property type="term" value="P:mRNA cis splicing, via spliceosome"/>
    <property type="evidence" value="ECO:0007669"/>
    <property type="project" value="InterPro"/>
</dbReference>
<dbReference type="PROSITE" id="PS50020">
    <property type="entry name" value="WW_DOMAIN_2"/>
    <property type="match status" value="2"/>
</dbReference>
<organism evidence="10 11">
    <name type="scientific">Lobosporangium transversale</name>
    <dbReference type="NCBI Taxonomy" id="64571"/>
    <lineage>
        <taxon>Eukaryota</taxon>
        <taxon>Fungi</taxon>
        <taxon>Fungi incertae sedis</taxon>
        <taxon>Mucoromycota</taxon>
        <taxon>Mortierellomycotina</taxon>
        <taxon>Mortierellomycetes</taxon>
        <taxon>Mortierellales</taxon>
        <taxon>Mortierellaceae</taxon>
        <taxon>Lobosporangium</taxon>
    </lineage>
</organism>
<dbReference type="SMART" id="SM00456">
    <property type="entry name" value="WW"/>
    <property type="match status" value="2"/>
</dbReference>
<feature type="coiled-coil region" evidence="6">
    <location>
        <begin position="442"/>
        <end position="488"/>
    </location>
</feature>
<dbReference type="FunCoup" id="A0A1Y2GWR9">
    <property type="interactions" value="855"/>
</dbReference>
<dbReference type="GO" id="GO:0071004">
    <property type="term" value="C:U2-type prespliceosome"/>
    <property type="evidence" value="ECO:0007669"/>
    <property type="project" value="TreeGrafter"/>
</dbReference>
<dbReference type="PROSITE" id="PS51676">
    <property type="entry name" value="FF"/>
    <property type="match status" value="5"/>
</dbReference>
<dbReference type="Gene3D" id="2.20.70.10">
    <property type="match status" value="2"/>
</dbReference>
<reference evidence="10 11" key="1">
    <citation type="submission" date="2016-07" db="EMBL/GenBank/DDBJ databases">
        <title>Pervasive Adenine N6-methylation of Active Genes in Fungi.</title>
        <authorList>
            <consortium name="DOE Joint Genome Institute"/>
            <person name="Mondo S.J."/>
            <person name="Dannebaum R.O."/>
            <person name="Kuo R.C."/>
            <person name="Labutti K."/>
            <person name="Haridas S."/>
            <person name="Kuo A."/>
            <person name="Salamov A."/>
            <person name="Ahrendt S.R."/>
            <person name="Lipzen A."/>
            <person name="Sullivan W."/>
            <person name="Andreopoulos W.B."/>
            <person name="Clum A."/>
            <person name="Lindquist E."/>
            <person name="Daum C."/>
            <person name="Ramamoorthy G.K."/>
            <person name="Gryganskyi A."/>
            <person name="Culley D."/>
            <person name="Magnuson J.K."/>
            <person name="James T.Y."/>
            <person name="O'Malley M.A."/>
            <person name="Stajich J.E."/>
            <person name="Spatafora J.W."/>
            <person name="Visel A."/>
            <person name="Grigoriev I.V."/>
        </authorList>
    </citation>
    <scope>NUCLEOTIDE SEQUENCE [LARGE SCALE GENOMIC DNA]</scope>
    <source>
        <strain evidence="10 11">NRRL 3116</strain>
    </source>
</reference>
<keyword evidence="2" id="KW-0507">mRNA processing</keyword>
<dbReference type="GO" id="GO:0005685">
    <property type="term" value="C:U1 snRNP"/>
    <property type="evidence" value="ECO:0007669"/>
    <property type="project" value="TreeGrafter"/>
</dbReference>
<feature type="domain" description="FF" evidence="9">
    <location>
        <begin position="605"/>
        <end position="663"/>
    </location>
</feature>
<feature type="domain" description="WW" evidence="8">
    <location>
        <begin position="4"/>
        <end position="37"/>
    </location>
</feature>
<dbReference type="SMART" id="SM00441">
    <property type="entry name" value="FF"/>
    <property type="match status" value="5"/>
</dbReference>
<protein>
    <submittedName>
        <fullName evidence="10">Uncharacterized protein</fullName>
    </submittedName>
</protein>
<dbReference type="SUPFAM" id="SSF51045">
    <property type="entry name" value="WW domain"/>
    <property type="match status" value="2"/>
</dbReference>
<dbReference type="SUPFAM" id="SSF81698">
    <property type="entry name" value="FF domain"/>
    <property type="match status" value="5"/>
</dbReference>
<dbReference type="InParanoid" id="A0A1Y2GWR9"/>
<evidence type="ECO:0000313" key="10">
    <source>
        <dbReference type="EMBL" id="ORZ21797.1"/>
    </source>
</evidence>
<feature type="domain" description="FF" evidence="9">
    <location>
        <begin position="381"/>
        <end position="451"/>
    </location>
</feature>
<dbReference type="InterPro" id="IPR036020">
    <property type="entry name" value="WW_dom_sf"/>
</dbReference>
<feature type="compositionally biased region" description="Polar residues" evidence="7">
    <location>
        <begin position="228"/>
        <end position="240"/>
    </location>
</feature>
<keyword evidence="6" id="KW-0175">Coiled coil</keyword>
<dbReference type="Proteomes" id="UP000193648">
    <property type="component" value="Unassembled WGS sequence"/>
</dbReference>
<proteinExistence type="predicted"/>
<keyword evidence="3" id="KW-0677">Repeat</keyword>
<dbReference type="Pfam" id="PF01846">
    <property type="entry name" value="FF"/>
    <property type="match status" value="4"/>
</dbReference>
<evidence type="ECO:0000256" key="2">
    <source>
        <dbReference type="ARBA" id="ARBA00022664"/>
    </source>
</evidence>
<evidence type="ECO:0000256" key="3">
    <source>
        <dbReference type="ARBA" id="ARBA00022737"/>
    </source>
</evidence>
<evidence type="ECO:0000256" key="1">
    <source>
        <dbReference type="ARBA" id="ARBA00004123"/>
    </source>
</evidence>
<feature type="compositionally biased region" description="Basic and acidic residues" evidence="7">
    <location>
        <begin position="734"/>
        <end position="745"/>
    </location>
</feature>
<feature type="domain" description="FF" evidence="9">
    <location>
        <begin position="256"/>
        <end position="310"/>
    </location>
</feature>
<evidence type="ECO:0000259" key="8">
    <source>
        <dbReference type="PROSITE" id="PS50020"/>
    </source>
</evidence>
<feature type="domain" description="FF" evidence="9">
    <location>
        <begin position="323"/>
        <end position="378"/>
    </location>
</feature>
<feature type="domain" description="FF" evidence="9">
    <location>
        <begin position="469"/>
        <end position="531"/>
    </location>
</feature>